<dbReference type="RefSeq" id="WP_160628681.1">
    <property type="nucleotide sequence ID" value="NZ_CP047593.1"/>
</dbReference>
<reference evidence="2 3" key="1">
    <citation type="submission" date="2020-01" db="EMBL/GenBank/DDBJ databases">
        <title>Ponticoccus aerotolerans gen. nov., sp. nov., an anaerobic bacterium and proposal of Ponticoccusceae fam. nov., Ponticoccusles ord. nov. and Ponticoccuse classis nov. in the phylum Kiritimatiellaeota.</title>
        <authorList>
            <person name="Zhou L.Y."/>
            <person name="Du Z.J."/>
        </authorList>
    </citation>
    <scope>NUCLEOTIDE SEQUENCE [LARGE SCALE GENOMIC DNA]</scope>
    <source>
        <strain evidence="2 3">S-5007</strain>
    </source>
</reference>
<name>A0A6P1M3S4_9BACT</name>
<dbReference type="Gene3D" id="3.10.129.10">
    <property type="entry name" value="Hotdog Thioesterase"/>
    <property type="match status" value="1"/>
</dbReference>
<dbReference type="KEGG" id="taer:GT409_08535"/>
<evidence type="ECO:0000313" key="2">
    <source>
        <dbReference type="EMBL" id="QHI69499.1"/>
    </source>
</evidence>
<protein>
    <submittedName>
        <fullName evidence="2">DUF4442 domain-containing protein</fullName>
    </submittedName>
</protein>
<dbReference type="Proteomes" id="UP000464954">
    <property type="component" value="Chromosome"/>
</dbReference>
<dbReference type="NCBIfam" id="TIGR02447">
    <property type="entry name" value="yiiD_Cterm"/>
    <property type="match status" value="1"/>
</dbReference>
<dbReference type="AlphaFoldDB" id="A0A6P1M3S4"/>
<dbReference type="SUPFAM" id="SSF54637">
    <property type="entry name" value="Thioesterase/thiol ester dehydrase-isomerase"/>
    <property type="match status" value="1"/>
</dbReference>
<keyword evidence="3" id="KW-1185">Reference proteome</keyword>
<feature type="domain" description="Thioesterase putative" evidence="1">
    <location>
        <begin position="9"/>
        <end position="141"/>
    </location>
</feature>
<dbReference type="EMBL" id="CP047593">
    <property type="protein sequence ID" value="QHI69499.1"/>
    <property type="molecule type" value="Genomic_DNA"/>
</dbReference>
<organism evidence="2 3">
    <name type="scientific">Tichowtungia aerotolerans</name>
    <dbReference type="NCBI Taxonomy" id="2697043"/>
    <lineage>
        <taxon>Bacteria</taxon>
        <taxon>Pseudomonadati</taxon>
        <taxon>Kiritimatiellota</taxon>
        <taxon>Tichowtungiia</taxon>
        <taxon>Tichowtungiales</taxon>
        <taxon>Tichowtungiaceae</taxon>
        <taxon>Tichowtungia</taxon>
    </lineage>
</organism>
<gene>
    <name evidence="2" type="ORF">GT409_08535</name>
</gene>
<sequence length="144" mass="16000">MHPEINSLFAKIPPARAMGITVSKHWKNGIELSAPFERNCNDKGTAFAGSIASLLTLAGWSLLTVQLRKCELEPDIMVVASEIKYARPAKQDLRASVELRKPELERIQNDLQTRQRSRARLSITLHSGKTECATATADYALIQL</sequence>
<dbReference type="InterPro" id="IPR029069">
    <property type="entry name" value="HotDog_dom_sf"/>
</dbReference>
<accession>A0A6P1M3S4</accession>
<evidence type="ECO:0000313" key="3">
    <source>
        <dbReference type="Proteomes" id="UP000464954"/>
    </source>
</evidence>
<dbReference type="Pfam" id="PF09500">
    <property type="entry name" value="YiiD_C"/>
    <property type="match status" value="1"/>
</dbReference>
<dbReference type="InterPro" id="IPR012660">
    <property type="entry name" value="YiiD_C"/>
</dbReference>
<evidence type="ECO:0000259" key="1">
    <source>
        <dbReference type="Pfam" id="PF09500"/>
    </source>
</evidence>
<proteinExistence type="predicted"/>